<comment type="similarity">
    <text evidence="1">Belongs to the paxM FAD-dependent monooxygenase family.</text>
</comment>
<dbReference type="Proteomes" id="UP000292402">
    <property type="component" value="Unassembled WGS sequence"/>
</dbReference>
<dbReference type="PANTHER" id="PTHR13789">
    <property type="entry name" value="MONOOXYGENASE"/>
    <property type="match status" value="1"/>
</dbReference>
<evidence type="ECO:0000256" key="1">
    <source>
        <dbReference type="ARBA" id="ARBA00007992"/>
    </source>
</evidence>
<name>A0A4Q4LYF2_9PLEO</name>
<dbReference type="InterPro" id="IPR050493">
    <property type="entry name" value="FAD-dep_Monooxygenase_BioMet"/>
</dbReference>
<sequence>MQRDPPTDIDVLVVGGGIGGLAFAIEAYRKGHTVRVIERNPQGQYSGEIIMVTSPALVTPQKWPGFMERARAISGQPDVTMRKFDGTFIKRETVGDMENPTLNIYRKSLHGLLTSYAQEQGISITFGAKVVEFIESDNEAGVVLEGGDRLMADVVVAADGVGSKSRDLMDGKKAAPISSGFVMYRCTYPAELLTKNPITAEQFAGKDEEGFLYIGPGAHVVLHQFRGDFCYLLTTKDEHSDATESWSKKTSTHNALKAVEGWDPLVAELIKASPRDECLDWKLMWRDPQPQWASRGGRVIQLGDAAHPFLPTSFSGGTMAMEDGYSLAACLSLAGRENVQLATKVHNKLRFERVSCAQKLGFKNREVFHNTDWSSQNAAPKKNEKMVGDWLILHDPEKYTYDNYYKAAEHLLTGAPFENTNIPPGYRYKPWTVRELLAASDHGEVVEDEGVWF</sequence>
<keyword evidence="4" id="KW-0560">Oxidoreductase</keyword>
<feature type="domain" description="FAD-binding" evidence="6">
    <location>
        <begin position="9"/>
        <end position="334"/>
    </location>
</feature>
<evidence type="ECO:0000256" key="5">
    <source>
        <dbReference type="ARBA" id="ARBA00023033"/>
    </source>
</evidence>
<evidence type="ECO:0000256" key="2">
    <source>
        <dbReference type="ARBA" id="ARBA00022630"/>
    </source>
</evidence>
<dbReference type="Pfam" id="PF01494">
    <property type="entry name" value="FAD_binding_3"/>
    <property type="match status" value="1"/>
</dbReference>
<gene>
    <name evidence="7" type="ORF">AA0114_g12617</name>
</gene>
<dbReference type="SUPFAM" id="SSF54373">
    <property type="entry name" value="FAD-linked reductases, C-terminal domain"/>
    <property type="match status" value="1"/>
</dbReference>
<dbReference type="InterPro" id="IPR036188">
    <property type="entry name" value="FAD/NAD-bd_sf"/>
</dbReference>
<dbReference type="Gene3D" id="3.50.50.60">
    <property type="entry name" value="FAD/NAD(P)-binding domain"/>
    <property type="match status" value="1"/>
</dbReference>
<dbReference type="PANTHER" id="PTHR13789:SF236">
    <property type="entry name" value="MONOOXYGENASE, PUTATIVE (AFU_ORTHOLOGUE AFUA_6G12060)-RELATED"/>
    <property type="match status" value="1"/>
</dbReference>
<keyword evidence="2" id="KW-0285">Flavoprotein</keyword>
<dbReference type="EMBL" id="PDXA01000090">
    <property type="protein sequence ID" value="RYN26572.1"/>
    <property type="molecule type" value="Genomic_DNA"/>
</dbReference>
<evidence type="ECO:0000256" key="3">
    <source>
        <dbReference type="ARBA" id="ARBA00022827"/>
    </source>
</evidence>
<dbReference type="PRINTS" id="PR00420">
    <property type="entry name" value="RNGMNOXGNASE"/>
</dbReference>
<keyword evidence="5" id="KW-0503">Monooxygenase</keyword>
<dbReference type="GO" id="GO:0004497">
    <property type="term" value="F:monooxygenase activity"/>
    <property type="evidence" value="ECO:0007669"/>
    <property type="project" value="UniProtKB-KW"/>
</dbReference>
<comment type="caution">
    <text evidence="7">The sequence shown here is derived from an EMBL/GenBank/DDBJ whole genome shotgun (WGS) entry which is preliminary data.</text>
</comment>
<dbReference type="GO" id="GO:0071949">
    <property type="term" value="F:FAD binding"/>
    <property type="evidence" value="ECO:0007669"/>
    <property type="project" value="InterPro"/>
</dbReference>
<keyword evidence="3" id="KW-0274">FAD</keyword>
<organism evidence="7 8">
    <name type="scientific">Alternaria tenuissima</name>
    <dbReference type="NCBI Taxonomy" id="119927"/>
    <lineage>
        <taxon>Eukaryota</taxon>
        <taxon>Fungi</taxon>
        <taxon>Dikarya</taxon>
        <taxon>Ascomycota</taxon>
        <taxon>Pezizomycotina</taxon>
        <taxon>Dothideomycetes</taxon>
        <taxon>Pleosporomycetidae</taxon>
        <taxon>Pleosporales</taxon>
        <taxon>Pleosporineae</taxon>
        <taxon>Pleosporaceae</taxon>
        <taxon>Alternaria</taxon>
        <taxon>Alternaria sect. Alternaria</taxon>
        <taxon>Alternaria alternata complex</taxon>
    </lineage>
</organism>
<dbReference type="InterPro" id="IPR002938">
    <property type="entry name" value="FAD-bd"/>
</dbReference>
<evidence type="ECO:0000259" key="6">
    <source>
        <dbReference type="Pfam" id="PF01494"/>
    </source>
</evidence>
<evidence type="ECO:0000313" key="8">
    <source>
        <dbReference type="Proteomes" id="UP000292402"/>
    </source>
</evidence>
<evidence type="ECO:0000313" key="7">
    <source>
        <dbReference type="EMBL" id="RYN26572.1"/>
    </source>
</evidence>
<protein>
    <recommendedName>
        <fullName evidence="6">FAD-binding domain-containing protein</fullName>
    </recommendedName>
</protein>
<dbReference type="SUPFAM" id="SSF51905">
    <property type="entry name" value="FAD/NAD(P)-binding domain"/>
    <property type="match status" value="1"/>
</dbReference>
<reference evidence="8" key="1">
    <citation type="journal article" date="2019" name="bioRxiv">
        <title>Genomics, evolutionary history and diagnostics of the Alternaria alternata species group including apple and Asian pear pathotypes.</title>
        <authorList>
            <person name="Armitage A.D."/>
            <person name="Cockerton H.M."/>
            <person name="Sreenivasaprasad S."/>
            <person name="Woodhall J.W."/>
            <person name="Lane C.R."/>
            <person name="Harrison R.J."/>
            <person name="Clarkson J.P."/>
        </authorList>
    </citation>
    <scope>NUCLEOTIDE SEQUENCE [LARGE SCALE GENOMIC DNA]</scope>
    <source>
        <strain evidence="8">FERA 1082</strain>
    </source>
</reference>
<evidence type="ECO:0000256" key="4">
    <source>
        <dbReference type="ARBA" id="ARBA00023002"/>
    </source>
</evidence>
<proteinExistence type="inferred from homology"/>
<dbReference type="AlphaFoldDB" id="A0A4Q4LYF2"/>
<accession>A0A4Q4LYF2</accession>